<reference evidence="2" key="1">
    <citation type="journal article" date="2019" name="Environ. Microbiol.">
        <title>Fungal ecological strategies reflected in gene transcription - a case study of two litter decomposers.</title>
        <authorList>
            <person name="Barbi F."/>
            <person name="Kohler A."/>
            <person name="Barry K."/>
            <person name="Baskaran P."/>
            <person name="Daum C."/>
            <person name="Fauchery L."/>
            <person name="Ihrmark K."/>
            <person name="Kuo A."/>
            <person name="LaButti K."/>
            <person name="Lipzen A."/>
            <person name="Morin E."/>
            <person name="Grigoriev I.V."/>
            <person name="Henrissat B."/>
            <person name="Lindahl B."/>
            <person name="Martin F."/>
        </authorList>
    </citation>
    <scope>NUCLEOTIDE SEQUENCE</scope>
    <source>
        <strain evidence="2">JB14</strain>
    </source>
</reference>
<dbReference type="AlphaFoldDB" id="A0A6A4HZ98"/>
<dbReference type="Proteomes" id="UP000799118">
    <property type="component" value="Unassembled WGS sequence"/>
</dbReference>
<evidence type="ECO:0000313" key="3">
    <source>
        <dbReference type="Proteomes" id="UP000799118"/>
    </source>
</evidence>
<sequence>MSSTLLPVCLPSAVVGVLKVAKSKNPRCSVPQLRRPPKPKNPDDSEEEPSPKRKRARPPKPKPKNPDNSDEEPSPKRKRGRPPKPENPDDSEEEPSPKRKVDSTTPFRGRPPKPKNPDDSDEEPRPKRKRRFASVELPELASILSQTPHPALPIIPDSLPANLHGGIWENPFVLKAWRDYHQRQSVSSGTSR</sequence>
<feature type="region of interest" description="Disordered" evidence="1">
    <location>
        <begin position="22"/>
        <end position="134"/>
    </location>
</feature>
<evidence type="ECO:0000256" key="1">
    <source>
        <dbReference type="SAM" id="MobiDB-lite"/>
    </source>
</evidence>
<organism evidence="2 3">
    <name type="scientific">Gymnopus androsaceus JB14</name>
    <dbReference type="NCBI Taxonomy" id="1447944"/>
    <lineage>
        <taxon>Eukaryota</taxon>
        <taxon>Fungi</taxon>
        <taxon>Dikarya</taxon>
        <taxon>Basidiomycota</taxon>
        <taxon>Agaricomycotina</taxon>
        <taxon>Agaricomycetes</taxon>
        <taxon>Agaricomycetidae</taxon>
        <taxon>Agaricales</taxon>
        <taxon>Marasmiineae</taxon>
        <taxon>Omphalotaceae</taxon>
        <taxon>Gymnopus</taxon>
    </lineage>
</organism>
<proteinExistence type="predicted"/>
<protein>
    <submittedName>
        <fullName evidence="2">Uncharacterized protein</fullName>
    </submittedName>
</protein>
<accession>A0A6A4HZ98</accession>
<dbReference type="EMBL" id="ML769421">
    <property type="protein sequence ID" value="KAE9403869.1"/>
    <property type="molecule type" value="Genomic_DNA"/>
</dbReference>
<evidence type="ECO:0000313" key="2">
    <source>
        <dbReference type="EMBL" id="KAE9403869.1"/>
    </source>
</evidence>
<keyword evidence="3" id="KW-1185">Reference proteome</keyword>
<feature type="compositionally biased region" description="Basic residues" evidence="1">
    <location>
        <begin position="52"/>
        <end position="63"/>
    </location>
</feature>
<dbReference type="PRINTS" id="PR00929">
    <property type="entry name" value="ATHOOK"/>
</dbReference>
<dbReference type="GO" id="GO:0003677">
    <property type="term" value="F:DNA binding"/>
    <property type="evidence" value="ECO:0007669"/>
    <property type="project" value="InterPro"/>
</dbReference>
<dbReference type="InterPro" id="IPR017956">
    <property type="entry name" value="AT_hook_DNA-bd_motif"/>
</dbReference>
<gene>
    <name evidence="2" type="ORF">BT96DRAFT_917251</name>
</gene>
<name>A0A6A4HZ98_9AGAR</name>